<dbReference type="GO" id="GO:0006511">
    <property type="term" value="P:ubiquitin-dependent protein catabolic process"/>
    <property type="evidence" value="ECO:0007669"/>
    <property type="project" value="TreeGrafter"/>
</dbReference>
<dbReference type="GO" id="GO:0005829">
    <property type="term" value="C:cytosol"/>
    <property type="evidence" value="ECO:0007669"/>
    <property type="project" value="TreeGrafter"/>
</dbReference>
<evidence type="ECO:0000313" key="4">
    <source>
        <dbReference type="EMBL" id="GKV48854.1"/>
    </source>
</evidence>
<reference evidence="4 5" key="1">
    <citation type="journal article" date="2021" name="Commun. Biol.">
        <title>The genome of Shorea leprosula (Dipterocarpaceae) highlights the ecological relevance of drought in aseasonal tropical rainforests.</title>
        <authorList>
            <person name="Ng K.K.S."/>
            <person name="Kobayashi M.J."/>
            <person name="Fawcett J.A."/>
            <person name="Hatakeyama M."/>
            <person name="Paape T."/>
            <person name="Ng C.H."/>
            <person name="Ang C.C."/>
            <person name="Tnah L.H."/>
            <person name="Lee C.T."/>
            <person name="Nishiyama T."/>
            <person name="Sese J."/>
            <person name="O'Brien M.J."/>
            <person name="Copetti D."/>
            <person name="Mohd Noor M.I."/>
            <person name="Ong R.C."/>
            <person name="Putra M."/>
            <person name="Sireger I.Z."/>
            <person name="Indrioko S."/>
            <person name="Kosugi Y."/>
            <person name="Izuno A."/>
            <person name="Isagi Y."/>
            <person name="Lee S.L."/>
            <person name="Shimizu K.K."/>
        </authorList>
    </citation>
    <scope>NUCLEOTIDE SEQUENCE [LARGE SCALE GENOMIC DNA]</scope>
    <source>
        <strain evidence="4">214</strain>
    </source>
</reference>
<keyword evidence="1" id="KW-0647">Proteasome</keyword>
<dbReference type="GO" id="GO:0005634">
    <property type="term" value="C:nucleus"/>
    <property type="evidence" value="ECO:0007669"/>
    <property type="project" value="TreeGrafter"/>
</dbReference>
<dbReference type="InterPro" id="IPR035298">
    <property type="entry name" value="PSMD13"/>
</dbReference>
<keyword evidence="5" id="KW-1185">Reference proteome</keyword>
<dbReference type="PANTHER" id="PTHR10539">
    <property type="entry name" value="26S PROTEASOME NON-ATPASE REGULATORY SUBUNIT 13"/>
    <property type="match status" value="1"/>
</dbReference>
<proteinExistence type="predicted"/>
<evidence type="ECO:0000256" key="2">
    <source>
        <dbReference type="SAM" id="Phobius"/>
    </source>
</evidence>
<gene>
    <name evidence="4" type="ORF">SLEP1_g55645</name>
</gene>
<dbReference type="AlphaFoldDB" id="A0AAV5MI67"/>
<sequence length="122" mass="14150">MAALQYLESLRESHPELSDWYNCLADLYQKKLWHQLTLKLEQFVALAVFQVPFSALTLFMCCCIALWGMRSPEAVIVPRSGKHGVMFWLRNFVIASKISNRMPEYPWRRVLILTSMAALLAE</sequence>
<evidence type="ECO:0000313" key="5">
    <source>
        <dbReference type="Proteomes" id="UP001054252"/>
    </source>
</evidence>
<name>A0AAV5MI67_9ROSI</name>
<protein>
    <recommendedName>
        <fullName evidence="3">PSD13 N-terminal domain-containing protein</fullName>
    </recommendedName>
</protein>
<dbReference type="EMBL" id="BPVZ01000272">
    <property type="protein sequence ID" value="GKV48854.1"/>
    <property type="molecule type" value="Genomic_DNA"/>
</dbReference>
<dbReference type="Pfam" id="PF22037">
    <property type="entry name" value="PSD13_N"/>
    <property type="match status" value="1"/>
</dbReference>
<dbReference type="Proteomes" id="UP001054252">
    <property type="component" value="Unassembled WGS sequence"/>
</dbReference>
<organism evidence="4 5">
    <name type="scientific">Rubroshorea leprosula</name>
    <dbReference type="NCBI Taxonomy" id="152421"/>
    <lineage>
        <taxon>Eukaryota</taxon>
        <taxon>Viridiplantae</taxon>
        <taxon>Streptophyta</taxon>
        <taxon>Embryophyta</taxon>
        <taxon>Tracheophyta</taxon>
        <taxon>Spermatophyta</taxon>
        <taxon>Magnoliopsida</taxon>
        <taxon>eudicotyledons</taxon>
        <taxon>Gunneridae</taxon>
        <taxon>Pentapetalae</taxon>
        <taxon>rosids</taxon>
        <taxon>malvids</taxon>
        <taxon>Malvales</taxon>
        <taxon>Dipterocarpaceae</taxon>
        <taxon>Rubroshorea</taxon>
    </lineage>
</organism>
<dbReference type="PANTHER" id="PTHR10539:SF0">
    <property type="entry name" value="26S PROTEASOME NON-ATPASE REGULATORY SUBUNIT 13"/>
    <property type="match status" value="1"/>
</dbReference>
<accession>A0AAV5MI67</accession>
<dbReference type="GO" id="GO:0008541">
    <property type="term" value="C:proteasome regulatory particle, lid subcomplex"/>
    <property type="evidence" value="ECO:0007669"/>
    <property type="project" value="TreeGrafter"/>
</dbReference>
<comment type="caution">
    <text evidence="4">The sequence shown here is derived from an EMBL/GenBank/DDBJ whole genome shotgun (WGS) entry which is preliminary data.</text>
</comment>
<evidence type="ECO:0000256" key="1">
    <source>
        <dbReference type="ARBA" id="ARBA00022942"/>
    </source>
</evidence>
<keyword evidence="2" id="KW-0472">Membrane</keyword>
<feature type="domain" description="PSD13 N-terminal" evidence="3">
    <location>
        <begin position="21"/>
        <end position="45"/>
    </location>
</feature>
<evidence type="ECO:0000259" key="3">
    <source>
        <dbReference type="Pfam" id="PF22037"/>
    </source>
</evidence>
<keyword evidence="2" id="KW-1133">Transmembrane helix</keyword>
<feature type="transmembrane region" description="Helical" evidence="2">
    <location>
        <begin position="43"/>
        <end position="69"/>
    </location>
</feature>
<dbReference type="InterPro" id="IPR054179">
    <property type="entry name" value="PSD13_N"/>
</dbReference>
<keyword evidence="2" id="KW-0812">Transmembrane</keyword>
<dbReference type="GO" id="GO:0005198">
    <property type="term" value="F:structural molecule activity"/>
    <property type="evidence" value="ECO:0007669"/>
    <property type="project" value="TreeGrafter"/>
</dbReference>